<evidence type="ECO:0000313" key="11">
    <source>
        <dbReference type="EMBL" id="MBI3015000.1"/>
    </source>
</evidence>
<dbReference type="SUPFAM" id="SSF52402">
    <property type="entry name" value="Adenine nucleotide alpha hydrolases-like"/>
    <property type="match status" value="1"/>
</dbReference>
<comment type="caution">
    <text evidence="11">The sequence shown here is derived from an EMBL/GenBank/DDBJ whole genome shotgun (WGS) entry which is preliminary data.</text>
</comment>
<dbReference type="GO" id="GO:0005524">
    <property type="term" value="F:ATP binding"/>
    <property type="evidence" value="ECO:0007669"/>
    <property type="project" value="UniProtKB-KW"/>
</dbReference>
<evidence type="ECO:0000256" key="10">
    <source>
        <dbReference type="ARBA" id="ARBA00047890"/>
    </source>
</evidence>
<keyword evidence="4" id="KW-0547">Nucleotide-binding</keyword>
<dbReference type="PANTHER" id="PTHR42914">
    <property type="entry name" value="7-CYANO-7-DEAZAGUANINE SYNTHASE"/>
    <property type="match status" value="1"/>
</dbReference>
<evidence type="ECO:0000256" key="7">
    <source>
        <dbReference type="ARBA" id="ARBA00022840"/>
    </source>
</evidence>
<evidence type="ECO:0000256" key="4">
    <source>
        <dbReference type="ARBA" id="ARBA00022741"/>
    </source>
</evidence>
<dbReference type="AlphaFoldDB" id="A0A932GQC0"/>
<evidence type="ECO:0000313" key="12">
    <source>
        <dbReference type="Proteomes" id="UP000741360"/>
    </source>
</evidence>
<dbReference type="Proteomes" id="UP000741360">
    <property type="component" value="Unassembled WGS sequence"/>
</dbReference>
<dbReference type="EC" id="6.3.4.20" evidence="9"/>
<protein>
    <recommendedName>
        <fullName evidence="9">7-cyano-7-deazaguanine synthase</fullName>
        <ecNumber evidence="9">6.3.4.20</ecNumber>
    </recommendedName>
</protein>
<evidence type="ECO:0000256" key="5">
    <source>
        <dbReference type="ARBA" id="ARBA00022785"/>
    </source>
</evidence>
<dbReference type="GO" id="GO:0046872">
    <property type="term" value="F:metal ion binding"/>
    <property type="evidence" value="ECO:0007669"/>
    <property type="project" value="UniProtKB-KW"/>
</dbReference>
<name>A0A932GQC0_UNCTE</name>
<keyword evidence="5" id="KW-0671">Queuosine biosynthesis</keyword>
<keyword evidence="6" id="KW-0862">Zinc</keyword>
<dbReference type="InterPro" id="IPR014729">
    <property type="entry name" value="Rossmann-like_a/b/a_fold"/>
</dbReference>
<dbReference type="PANTHER" id="PTHR42914:SF1">
    <property type="entry name" value="7-CYANO-7-DEAZAGUANINE SYNTHASE"/>
    <property type="match status" value="1"/>
</dbReference>
<keyword evidence="3" id="KW-0479">Metal-binding</keyword>
<accession>A0A932GQC0</accession>
<organism evidence="11 12">
    <name type="scientific">Tectimicrobiota bacterium</name>
    <dbReference type="NCBI Taxonomy" id="2528274"/>
    <lineage>
        <taxon>Bacteria</taxon>
        <taxon>Pseudomonadati</taxon>
        <taxon>Nitrospinota/Tectimicrobiota group</taxon>
        <taxon>Candidatus Tectimicrobiota</taxon>
    </lineage>
</organism>
<dbReference type="InterPro" id="IPR018317">
    <property type="entry name" value="QueC"/>
</dbReference>
<reference evidence="11" key="1">
    <citation type="submission" date="2020-07" db="EMBL/GenBank/DDBJ databases">
        <title>Huge and variable diversity of episymbiotic CPR bacteria and DPANN archaea in groundwater ecosystems.</title>
        <authorList>
            <person name="He C.Y."/>
            <person name="Keren R."/>
            <person name="Whittaker M."/>
            <person name="Farag I.F."/>
            <person name="Doudna J."/>
            <person name="Cate J.H.D."/>
            <person name="Banfield J.F."/>
        </authorList>
    </citation>
    <scope>NUCLEOTIDE SEQUENCE</scope>
    <source>
        <strain evidence="11">NC_groundwater_717_Ag_S-0.2um_59_8</strain>
    </source>
</reference>
<dbReference type="Gene3D" id="3.40.50.620">
    <property type="entry name" value="HUPs"/>
    <property type="match status" value="1"/>
</dbReference>
<evidence type="ECO:0000256" key="3">
    <source>
        <dbReference type="ARBA" id="ARBA00022723"/>
    </source>
</evidence>
<evidence type="ECO:0000256" key="6">
    <source>
        <dbReference type="ARBA" id="ARBA00022833"/>
    </source>
</evidence>
<dbReference type="EMBL" id="JACPSX010000154">
    <property type="protein sequence ID" value="MBI3015000.1"/>
    <property type="molecule type" value="Genomic_DNA"/>
</dbReference>
<dbReference type="Pfam" id="PF06508">
    <property type="entry name" value="QueC"/>
    <property type="match status" value="1"/>
</dbReference>
<sequence>MGAPVANETGNIAVLISGGLDSCVLVSELCAGHERVFPLYIRQGLHWEEAELHWLKRFLAAVRKPQIQPLRVFDLPISDVYREHWSVSGKGVPEAGTPDDAVYLPGRNLLLLAKAVVFCSLNGIHRIALAPLEANPFPDATPEFFRAFGAVAGAALAHPLEVFTPFRGLTKVQVIKKGRDLPLHLTFSCMKPQGDLHCGTCAKCEERRSAFRLAGVEDRTTYACP</sequence>
<evidence type="ECO:0000256" key="1">
    <source>
        <dbReference type="ARBA" id="ARBA00005061"/>
    </source>
</evidence>
<evidence type="ECO:0000256" key="8">
    <source>
        <dbReference type="ARBA" id="ARBA00037993"/>
    </source>
</evidence>
<gene>
    <name evidence="11" type="ORF">HYY65_08100</name>
</gene>
<comment type="similarity">
    <text evidence="8">Belongs to the QueC family.</text>
</comment>
<dbReference type="GO" id="GO:0008616">
    <property type="term" value="P:tRNA queuosine(34) biosynthetic process"/>
    <property type="evidence" value="ECO:0007669"/>
    <property type="project" value="UniProtKB-KW"/>
</dbReference>
<keyword evidence="7" id="KW-0067">ATP-binding</keyword>
<keyword evidence="2" id="KW-0436">Ligase</keyword>
<comment type="pathway">
    <text evidence="1">Purine metabolism; 7-cyano-7-deazaguanine biosynthesis.</text>
</comment>
<proteinExistence type="inferred from homology"/>
<evidence type="ECO:0000256" key="9">
    <source>
        <dbReference type="ARBA" id="ARBA00039149"/>
    </source>
</evidence>
<evidence type="ECO:0000256" key="2">
    <source>
        <dbReference type="ARBA" id="ARBA00022598"/>
    </source>
</evidence>
<dbReference type="GO" id="GO:0016874">
    <property type="term" value="F:ligase activity"/>
    <property type="evidence" value="ECO:0007669"/>
    <property type="project" value="UniProtKB-KW"/>
</dbReference>
<comment type="catalytic activity">
    <reaction evidence="10">
        <text>7-carboxy-7-carbaguanine + NH4(+) + 2 ATP = 7-cyano-7-carbaguanine + 2 AMP + 2 diphosphate + 2 H(+)</text>
        <dbReference type="Rhea" id="RHEA:27982"/>
        <dbReference type="ChEBI" id="CHEBI:15378"/>
        <dbReference type="ChEBI" id="CHEBI:28938"/>
        <dbReference type="ChEBI" id="CHEBI:30616"/>
        <dbReference type="ChEBI" id="CHEBI:33019"/>
        <dbReference type="ChEBI" id="CHEBI:45075"/>
        <dbReference type="ChEBI" id="CHEBI:61036"/>
        <dbReference type="ChEBI" id="CHEBI:456215"/>
        <dbReference type="EC" id="6.3.4.20"/>
    </reaction>
</comment>